<proteinExistence type="predicted"/>
<accession>A0ABR2ETM9</accession>
<comment type="caution">
    <text evidence="1">The sequence shown here is derived from an EMBL/GenBank/DDBJ whole genome shotgun (WGS) entry which is preliminary data.</text>
</comment>
<keyword evidence="2" id="KW-1185">Reference proteome</keyword>
<organism evidence="1 2">
    <name type="scientific">Hibiscus sabdariffa</name>
    <name type="common">roselle</name>
    <dbReference type="NCBI Taxonomy" id="183260"/>
    <lineage>
        <taxon>Eukaryota</taxon>
        <taxon>Viridiplantae</taxon>
        <taxon>Streptophyta</taxon>
        <taxon>Embryophyta</taxon>
        <taxon>Tracheophyta</taxon>
        <taxon>Spermatophyta</taxon>
        <taxon>Magnoliopsida</taxon>
        <taxon>eudicotyledons</taxon>
        <taxon>Gunneridae</taxon>
        <taxon>Pentapetalae</taxon>
        <taxon>rosids</taxon>
        <taxon>malvids</taxon>
        <taxon>Malvales</taxon>
        <taxon>Malvaceae</taxon>
        <taxon>Malvoideae</taxon>
        <taxon>Hibiscus</taxon>
    </lineage>
</organism>
<dbReference type="EMBL" id="JBBPBM010000010">
    <property type="protein sequence ID" value="KAK8565373.1"/>
    <property type="molecule type" value="Genomic_DNA"/>
</dbReference>
<protein>
    <recommendedName>
        <fullName evidence="3">Reverse transcriptase domain-containing protein</fullName>
    </recommendedName>
</protein>
<dbReference type="Proteomes" id="UP001472677">
    <property type="component" value="Unassembled WGS sequence"/>
</dbReference>
<evidence type="ECO:0000313" key="1">
    <source>
        <dbReference type="EMBL" id="KAK8565373.1"/>
    </source>
</evidence>
<reference evidence="1 2" key="1">
    <citation type="journal article" date="2024" name="G3 (Bethesda)">
        <title>Genome assembly of Hibiscus sabdariffa L. provides insights into metabolisms of medicinal natural products.</title>
        <authorList>
            <person name="Kim T."/>
        </authorList>
    </citation>
    <scope>NUCLEOTIDE SEQUENCE [LARGE SCALE GENOMIC DNA]</scope>
    <source>
        <strain evidence="1">TK-2024</strain>
        <tissue evidence="1">Old leaves</tissue>
    </source>
</reference>
<evidence type="ECO:0000313" key="2">
    <source>
        <dbReference type="Proteomes" id="UP001472677"/>
    </source>
</evidence>
<name>A0ABR2ETM9_9ROSI</name>
<evidence type="ECO:0008006" key="3">
    <source>
        <dbReference type="Google" id="ProtNLM"/>
    </source>
</evidence>
<gene>
    <name evidence="1" type="ORF">V6N12_058936</name>
</gene>
<sequence>MEETKSNVFPIKRGLRQGCPLSPLLFNIIEEALNVLFYKDVEKGLISGVAVRPVEHGSLGICDMKVKNHALLNKWLWRYGNEPDNLWRIVIDEKYELYGNDLIPKGKVANFGSKVQRVWVWKIKFRRNLFSWETKLFSNFISALDRATKSSVSSDCIKWCGDTSVRYSPKA</sequence>